<evidence type="ECO:0000259" key="5">
    <source>
        <dbReference type="Pfam" id="PF25013"/>
    </source>
</evidence>
<dbReference type="SUPFAM" id="SSF52058">
    <property type="entry name" value="L domain-like"/>
    <property type="match status" value="1"/>
</dbReference>
<dbReference type="InterPro" id="IPR027417">
    <property type="entry name" value="P-loop_NTPase"/>
</dbReference>
<evidence type="ECO:0000259" key="4">
    <source>
        <dbReference type="Pfam" id="PF23282"/>
    </source>
</evidence>
<evidence type="ECO:0000256" key="1">
    <source>
        <dbReference type="ARBA" id="ARBA00022614"/>
    </source>
</evidence>
<feature type="domain" description="NB-ARC" evidence="3">
    <location>
        <begin position="44"/>
        <end position="192"/>
    </location>
</feature>
<evidence type="ECO:0000259" key="3">
    <source>
        <dbReference type="Pfam" id="PF00931"/>
    </source>
</evidence>
<feature type="domain" description="Disease resistance protein Roq1-like winged-helix" evidence="4">
    <location>
        <begin position="295"/>
        <end position="365"/>
    </location>
</feature>
<dbReference type="SUPFAM" id="SSF52540">
    <property type="entry name" value="P-loop containing nucleoside triphosphate hydrolases"/>
    <property type="match status" value="1"/>
</dbReference>
<dbReference type="InterPro" id="IPR058192">
    <property type="entry name" value="WHD_ROQ1-like"/>
</dbReference>
<dbReference type="Gene3D" id="1.10.8.430">
    <property type="entry name" value="Helical domain of apoptotic protease-activating factors"/>
    <property type="match status" value="1"/>
</dbReference>
<protein>
    <recommendedName>
        <fullName evidence="8">NB-ARC domain-containing protein</fullName>
    </recommendedName>
</protein>
<keyword evidence="2" id="KW-0677">Repeat</keyword>
<evidence type="ECO:0000256" key="2">
    <source>
        <dbReference type="ARBA" id="ARBA00022737"/>
    </source>
</evidence>
<proteinExistence type="predicted"/>
<organism evidence="6 7">
    <name type="scientific">Centaurea solstitialis</name>
    <name type="common">yellow star-thistle</name>
    <dbReference type="NCBI Taxonomy" id="347529"/>
    <lineage>
        <taxon>Eukaryota</taxon>
        <taxon>Viridiplantae</taxon>
        <taxon>Streptophyta</taxon>
        <taxon>Embryophyta</taxon>
        <taxon>Tracheophyta</taxon>
        <taxon>Spermatophyta</taxon>
        <taxon>Magnoliopsida</taxon>
        <taxon>eudicotyledons</taxon>
        <taxon>Gunneridae</taxon>
        <taxon>Pentapetalae</taxon>
        <taxon>asterids</taxon>
        <taxon>campanulids</taxon>
        <taxon>Asterales</taxon>
        <taxon>Asteraceae</taxon>
        <taxon>Carduoideae</taxon>
        <taxon>Cardueae</taxon>
        <taxon>Centaureinae</taxon>
        <taxon>Centaurea</taxon>
    </lineage>
</organism>
<dbReference type="Gene3D" id="3.80.10.10">
    <property type="entry name" value="Ribonuclease Inhibitor"/>
    <property type="match status" value="1"/>
</dbReference>
<evidence type="ECO:0000313" key="6">
    <source>
        <dbReference type="EMBL" id="KAJ9558731.1"/>
    </source>
</evidence>
<name>A0AA38TNQ4_9ASTR</name>
<dbReference type="GO" id="GO:0006952">
    <property type="term" value="P:defense response"/>
    <property type="evidence" value="ECO:0007669"/>
    <property type="project" value="InterPro"/>
</dbReference>
<dbReference type="GO" id="GO:0043531">
    <property type="term" value="F:ADP binding"/>
    <property type="evidence" value="ECO:0007669"/>
    <property type="project" value="InterPro"/>
</dbReference>
<comment type="caution">
    <text evidence="6">The sequence shown here is derived from an EMBL/GenBank/DDBJ whole genome shotgun (WGS) entry which is preliminary data.</text>
</comment>
<accession>A0AA38TNQ4</accession>
<dbReference type="InterPro" id="IPR044974">
    <property type="entry name" value="Disease_R_plants"/>
</dbReference>
<evidence type="ECO:0000313" key="7">
    <source>
        <dbReference type="Proteomes" id="UP001172457"/>
    </source>
</evidence>
<feature type="domain" description="Zer-1-like leucine-rich repeats region" evidence="5">
    <location>
        <begin position="531"/>
        <end position="610"/>
    </location>
</feature>
<dbReference type="InterPro" id="IPR002182">
    <property type="entry name" value="NB-ARC"/>
</dbReference>
<dbReference type="PRINTS" id="PR00364">
    <property type="entry name" value="DISEASERSIST"/>
</dbReference>
<dbReference type="Pfam" id="PF00931">
    <property type="entry name" value="NB-ARC"/>
    <property type="match status" value="1"/>
</dbReference>
<dbReference type="EMBL" id="JARYMX010000003">
    <property type="protein sequence ID" value="KAJ9558731.1"/>
    <property type="molecule type" value="Genomic_DNA"/>
</dbReference>
<dbReference type="InterPro" id="IPR032675">
    <property type="entry name" value="LRR_dom_sf"/>
</dbReference>
<dbReference type="Pfam" id="PF25013">
    <property type="entry name" value="LRR_Zer-1"/>
    <property type="match status" value="1"/>
</dbReference>
<keyword evidence="1" id="KW-0433">Leucine-rich repeat</keyword>
<dbReference type="AlphaFoldDB" id="A0AA38TNQ4"/>
<dbReference type="PANTHER" id="PTHR11017:SF313">
    <property type="entry name" value="TIR DOMAIN, P-LOOP CONTAINING NUCLEOSIDE TRIPHOSPHATE HYDROLASE"/>
    <property type="match status" value="1"/>
</dbReference>
<dbReference type="InterPro" id="IPR042197">
    <property type="entry name" value="Apaf_helical"/>
</dbReference>
<keyword evidence="7" id="KW-1185">Reference proteome</keyword>
<evidence type="ECO:0008006" key="8">
    <source>
        <dbReference type="Google" id="ProtNLM"/>
    </source>
</evidence>
<dbReference type="Pfam" id="PF23282">
    <property type="entry name" value="WHD_ROQ1"/>
    <property type="match status" value="1"/>
</dbReference>
<dbReference type="Proteomes" id="UP001172457">
    <property type="component" value="Chromosome 3"/>
</dbReference>
<reference evidence="6" key="1">
    <citation type="submission" date="2023-03" db="EMBL/GenBank/DDBJ databases">
        <title>Chromosome-scale reference genome and RAD-based genetic map of yellow starthistle (Centaurea solstitialis) reveal putative structural variation and QTLs associated with invader traits.</title>
        <authorList>
            <person name="Reatini B."/>
            <person name="Cang F.A."/>
            <person name="Jiang Q."/>
            <person name="Mckibben M.T.W."/>
            <person name="Barker M.S."/>
            <person name="Rieseberg L.H."/>
            <person name="Dlugosch K.M."/>
        </authorList>
    </citation>
    <scope>NUCLEOTIDE SEQUENCE</scope>
    <source>
        <strain evidence="6">CAN-66</strain>
        <tissue evidence="6">Leaf</tissue>
    </source>
</reference>
<sequence>MQNSTEIKKMKETDLIEQIVTKIHGGLVVLISSPPLPPIIGRDYWIEDITAWLKDGSSHTADILTISGMGGIGKTTLATYIYKWSLNNCRDFSRSSFIGEISRTCAHHNGLLELQKRIFGDISKINPIQSYDGSVYTSWIENALSRKKVFLVLDDVDSVNQLDALLGSKGFHPGSKVIITTRDASLTERCRLFNPTVQHKHKKYLLEGLDVCDSLQLLSVSAFKCNSPKEGYEEVSHSLVEYCGGNPLALKVLGSSLCDKDVAIWTDCIGRLKKEPNSDIKEVLKISFDTLPYPEDKELFKHIACFFVGEDRESTETILKACGFHTKLGIENLIDRCLLWISWDKWLMMHQLLQEMGRDLVHQESPNMPEKRSRLWRHEESFKVLKLKKGKGNLQALALDMRMLEEKDKLFELETDAFSNMYNLKFLRLNYVHKLTGSVKNLPQDLRWLCIHGFPLEHIPPDLQLENLVGLDMSYSRLVSFNPQRLENMQKSTKLGSIFQQLSSLHGLLKLPMKRKRQELTELGSKDKPLLRSLKTLNLSYCEQLRSLGGFSEFPALESLILSNCTSLIELCESIQLCDDLEHIDLSYCNEAWKLLRTIGKVRNLKKLNLEGCNLGGLQTDGILRDIRSFGISLPSSLVCLSLKDNHLSNESFPMDMSSLLMLKELFLDGNDIVSMPDCVRTLPRLEKLSMGHCARLTTIEHPPRTLKDLKFNIWHEVGKVVFHEDMSPIKLTGGDGVASLIEGLFKRVDMADVEEELLHSLGWMDLDLTKIQPVKGRSKVQMIYEFGIFSTFYRGKEIPNWIADRREGSSIPFTVPSSPNNLRGLNFCFVLMVSDNSSTSYVRMKISNETKKRTWIYSCPVLFVENQEGITCLSHWMFGKNEMEDGDHITISAEKRYSFSEMECGVELMYDDGKMKMEEGEKDALSYYKSWNHIIGGDLSPFQTSTPGEYFIRRWQLLGYGNDRWDADA</sequence>
<dbReference type="PANTHER" id="PTHR11017">
    <property type="entry name" value="LEUCINE-RICH REPEAT-CONTAINING PROTEIN"/>
    <property type="match status" value="1"/>
</dbReference>
<gene>
    <name evidence="6" type="ORF">OSB04_013345</name>
</gene>
<dbReference type="InterPro" id="IPR056845">
    <property type="entry name" value="LRR_Zer-1"/>
</dbReference>
<feature type="non-terminal residue" evidence="6">
    <location>
        <position position="970"/>
    </location>
</feature>
<dbReference type="Gene3D" id="3.40.50.300">
    <property type="entry name" value="P-loop containing nucleotide triphosphate hydrolases"/>
    <property type="match status" value="1"/>
</dbReference>